<evidence type="ECO:0000313" key="3">
    <source>
        <dbReference type="Proteomes" id="UP000245629"/>
    </source>
</evidence>
<evidence type="ECO:0008006" key="4">
    <source>
        <dbReference type="Google" id="ProtNLM"/>
    </source>
</evidence>
<keyword evidence="1" id="KW-0732">Signal</keyword>
<organism evidence="2 3">
    <name type="scientific">Azospirillum thermophilum</name>
    <dbReference type="NCBI Taxonomy" id="2202148"/>
    <lineage>
        <taxon>Bacteria</taxon>
        <taxon>Pseudomonadati</taxon>
        <taxon>Pseudomonadota</taxon>
        <taxon>Alphaproteobacteria</taxon>
        <taxon>Rhodospirillales</taxon>
        <taxon>Azospirillaceae</taxon>
        <taxon>Azospirillum</taxon>
    </lineage>
</organism>
<evidence type="ECO:0000313" key="2">
    <source>
        <dbReference type="EMBL" id="AWK89350.1"/>
    </source>
</evidence>
<dbReference type="KEGG" id="azz:DEW08_25240"/>
<dbReference type="Pfam" id="PF11684">
    <property type="entry name" value="DUF3280"/>
    <property type="match status" value="1"/>
</dbReference>
<dbReference type="AlphaFoldDB" id="A0A2S2CY66"/>
<dbReference type="InterPro" id="IPR021698">
    <property type="entry name" value="DUF3280"/>
</dbReference>
<gene>
    <name evidence="2" type="ORF">DEW08_25240</name>
</gene>
<geneLocation type="plasmid" evidence="2 3">
    <name>unnamed2</name>
</geneLocation>
<reference evidence="3" key="1">
    <citation type="submission" date="2018-05" db="EMBL/GenBank/DDBJ databases">
        <title>Azospirillum thermophila sp. nov., a novel isolated from hot spring.</title>
        <authorList>
            <person name="Zhao Z."/>
        </authorList>
    </citation>
    <scope>NUCLEOTIDE SEQUENCE [LARGE SCALE GENOMIC DNA]</scope>
    <source>
        <strain evidence="3">CFH 70021</strain>
        <plasmid evidence="3">unnamed2</plasmid>
    </source>
</reference>
<feature type="chain" id="PRO_5015676453" description="DUF2380 domain-containing protein" evidence="1">
    <location>
        <begin position="23"/>
        <end position="166"/>
    </location>
</feature>
<keyword evidence="3" id="KW-1185">Reference proteome</keyword>
<name>A0A2S2CY66_9PROT</name>
<evidence type="ECO:0000256" key="1">
    <source>
        <dbReference type="SAM" id="SignalP"/>
    </source>
</evidence>
<accession>A0A2S2CY66</accession>
<dbReference type="Proteomes" id="UP000245629">
    <property type="component" value="Plasmid unnamed2"/>
</dbReference>
<sequence>MTSIASACLLAALLAIPAGARAEERPARLLLFDVELLDSSGEGEHPDHAGRLKRVTDLMRTELESSGRYSVMPAGQSGAADAPPPSVAACSGCELDLGRRAGAAVVATGVIRKVSSLILSIDITLRNVEDGSVVARGVADIRGDNERSWRRGVDWLLRHRILAPSR</sequence>
<protein>
    <recommendedName>
        <fullName evidence="4">DUF2380 domain-containing protein</fullName>
    </recommendedName>
</protein>
<proteinExistence type="predicted"/>
<keyword evidence="2" id="KW-0614">Plasmid</keyword>
<dbReference type="RefSeq" id="WP_109332543.1">
    <property type="nucleotide sequence ID" value="NZ_CP029357.1"/>
</dbReference>
<feature type="signal peptide" evidence="1">
    <location>
        <begin position="1"/>
        <end position="22"/>
    </location>
</feature>
<dbReference type="OrthoDB" id="8089716at2"/>
<dbReference type="EMBL" id="CP029357">
    <property type="protein sequence ID" value="AWK89350.1"/>
    <property type="molecule type" value="Genomic_DNA"/>
</dbReference>